<organism evidence="11 12">
    <name type="scientific">Chryseolinea lacunae</name>
    <dbReference type="NCBI Taxonomy" id="2801331"/>
    <lineage>
        <taxon>Bacteria</taxon>
        <taxon>Pseudomonadati</taxon>
        <taxon>Bacteroidota</taxon>
        <taxon>Cytophagia</taxon>
        <taxon>Cytophagales</taxon>
        <taxon>Fulvivirgaceae</taxon>
        <taxon>Chryseolinea</taxon>
    </lineage>
</organism>
<dbReference type="SUPFAM" id="SSF55874">
    <property type="entry name" value="ATPase domain of HSP90 chaperone/DNA topoisomerase II/histidine kinase"/>
    <property type="match status" value="1"/>
</dbReference>
<dbReference type="SUPFAM" id="SSF55785">
    <property type="entry name" value="PYP-like sensor domain (PAS domain)"/>
    <property type="match status" value="4"/>
</dbReference>
<dbReference type="Pfam" id="PF00512">
    <property type="entry name" value="HisKA"/>
    <property type="match status" value="1"/>
</dbReference>
<feature type="transmembrane region" description="Helical" evidence="7">
    <location>
        <begin position="43"/>
        <end position="63"/>
    </location>
</feature>
<dbReference type="SMART" id="SM00387">
    <property type="entry name" value="HATPase_c"/>
    <property type="match status" value="1"/>
</dbReference>
<dbReference type="Gene3D" id="1.10.287.130">
    <property type="match status" value="1"/>
</dbReference>
<evidence type="ECO:0000259" key="9">
    <source>
        <dbReference type="PROSITE" id="PS50112"/>
    </source>
</evidence>
<dbReference type="Gene3D" id="3.30.450.20">
    <property type="entry name" value="PAS domain"/>
    <property type="match status" value="4"/>
</dbReference>
<feature type="transmembrane region" description="Helical" evidence="7">
    <location>
        <begin position="75"/>
        <end position="98"/>
    </location>
</feature>
<dbReference type="InterPro" id="IPR052162">
    <property type="entry name" value="Sensor_kinase/Photoreceptor"/>
</dbReference>
<feature type="domain" description="PAS" evidence="9">
    <location>
        <begin position="346"/>
        <end position="419"/>
    </location>
</feature>
<dbReference type="InterPro" id="IPR013656">
    <property type="entry name" value="PAS_4"/>
</dbReference>
<dbReference type="PROSITE" id="PS50112">
    <property type="entry name" value="PAS"/>
    <property type="match status" value="2"/>
</dbReference>
<dbReference type="PROSITE" id="PS50109">
    <property type="entry name" value="HIS_KIN"/>
    <property type="match status" value="1"/>
</dbReference>
<dbReference type="SMART" id="SM00086">
    <property type="entry name" value="PAC"/>
    <property type="match status" value="3"/>
</dbReference>
<feature type="domain" description="PAC" evidence="10">
    <location>
        <begin position="421"/>
        <end position="473"/>
    </location>
</feature>
<dbReference type="InterPro" id="IPR035965">
    <property type="entry name" value="PAS-like_dom_sf"/>
</dbReference>
<proteinExistence type="predicted"/>
<reference evidence="11 12" key="1">
    <citation type="submission" date="2021-01" db="EMBL/GenBank/DDBJ databases">
        <title>Chryseolinea sp. Jin1 Genome sequencing and assembly.</title>
        <authorList>
            <person name="Kim I."/>
        </authorList>
    </citation>
    <scope>NUCLEOTIDE SEQUENCE [LARGE SCALE GENOMIC DNA]</scope>
    <source>
        <strain evidence="11 12">Jin1</strain>
    </source>
</reference>
<dbReference type="Pfam" id="PF02518">
    <property type="entry name" value="HATPase_c"/>
    <property type="match status" value="1"/>
</dbReference>
<dbReference type="SMART" id="SM00091">
    <property type="entry name" value="PAS"/>
    <property type="match status" value="4"/>
</dbReference>
<dbReference type="CDD" id="cd00082">
    <property type="entry name" value="HisKA"/>
    <property type="match status" value="1"/>
</dbReference>
<evidence type="ECO:0000256" key="6">
    <source>
        <dbReference type="SAM" id="Coils"/>
    </source>
</evidence>
<feature type="coiled-coil region" evidence="6">
    <location>
        <begin position="272"/>
        <end position="334"/>
    </location>
</feature>
<feature type="domain" description="PAS" evidence="9">
    <location>
        <begin position="720"/>
        <end position="790"/>
    </location>
</feature>
<evidence type="ECO:0000313" key="11">
    <source>
        <dbReference type="EMBL" id="MBL0740327.1"/>
    </source>
</evidence>
<feature type="transmembrane region" description="Helical" evidence="7">
    <location>
        <begin position="219"/>
        <end position="238"/>
    </location>
</feature>
<protein>
    <recommendedName>
        <fullName evidence="2">histidine kinase</fullName>
        <ecNumber evidence="2">2.7.13.3</ecNumber>
    </recommendedName>
</protein>
<dbReference type="EC" id="2.7.13.3" evidence="2"/>
<evidence type="ECO:0000256" key="1">
    <source>
        <dbReference type="ARBA" id="ARBA00000085"/>
    </source>
</evidence>
<keyword evidence="5" id="KW-0418">Kinase</keyword>
<evidence type="ECO:0000313" key="12">
    <source>
        <dbReference type="Proteomes" id="UP000613030"/>
    </source>
</evidence>
<dbReference type="EMBL" id="JAERRB010000001">
    <property type="protein sequence ID" value="MBL0740327.1"/>
    <property type="molecule type" value="Genomic_DNA"/>
</dbReference>
<dbReference type="NCBIfam" id="TIGR00229">
    <property type="entry name" value="sensory_box"/>
    <property type="match status" value="3"/>
</dbReference>
<dbReference type="PRINTS" id="PR00344">
    <property type="entry name" value="BCTRLSENSOR"/>
</dbReference>
<evidence type="ECO:0000256" key="4">
    <source>
        <dbReference type="ARBA" id="ARBA00022679"/>
    </source>
</evidence>
<dbReference type="Pfam" id="PF08448">
    <property type="entry name" value="PAS_4"/>
    <property type="match status" value="1"/>
</dbReference>
<name>A0ABS1KM64_9BACT</name>
<dbReference type="CDD" id="cd00130">
    <property type="entry name" value="PAS"/>
    <property type="match status" value="3"/>
</dbReference>
<dbReference type="Pfam" id="PF08447">
    <property type="entry name" value="PAS_3"/>
    <property type="match status" value="2"/>
</dbReference>
<dbReference type="RefSeq" id="WP_202007535.1">
    <property type="nucleotide sequence ID" value="NZ_JAERRB010000001.1"/>
</dbReference>
<comment type="catalytic activity">
    <reaction evidence="1">
        <text>ATP + protein L-histidine = ADP + protein N-phospho-L-histidine.</text>
        <dbReference type="EC" id="2.7.13.3"/>
    </reaction>
</comment>
<accession>A0ABS1KM64</accession>
<evidence type="ECO:0000256" key="7">
    <source>
        <dbReference type="SAM" id="Phobius"/>
    </source>
</evidence>
<dbReference type="InterPro" id="IPR005467">
    <property type="entry name" value="His_kinase_dom"/>
</dbReference>
<dbReference type="InterPro" id="IPR013655">
    <property type="entry name" value="PAS_fold_3"/>
</dbReference>
<evidence type="ECO:0000256" key="5">
    <source>
        <dbReference type="ARBA" id="ARBA00022777"/>
    </source>
</evidence>
<gene>
    <name evidence="11" type="ORF">JI741_03820</name>
</gene>
<feature type="domain" description="Histidine kinase" evidence="8">
    <location>
        <begin position="863"/>
        <end position="1076"/>
    </location>
</feature>
<sequence>MVLSPYTPRWSRYFSGTCLLLASLVLLGWHFDVEIFKRPLPGLAAMNPMTALSFLCASLALWFRRSPRMPHRRVVVVMALVCLSIGFWRVLCSAIPSLLSVDTVLYPDVMTQEPGTRMALLSGVNFLILGGLLLPFSVGDNRYVTQGLACWIGLTAWFSILGYMFRLPEFYGGMPFTPMAIQTAACFMLIALSWLNLNPDDGFIRDVSRHGPGGEIGRVLLPAIFLLPLTLGYLWLWMSWQKFISTEFGVALFVSAITFLLAIITWMTIRLVNVRDEQRRQAEEELRRLNRAFREKNDEVNALNEELRASNEELTATNEELTALNDQLHTASETIREQSDIIMKQRDEQLNQVLDTMNVLVWSFDMTGNHRHFISRTVENLLGDSLQNVYGQYERWMEFVVPEDRPIREASLRLLQTQGTSEATYRLQSKGGEVRWFNFHMRIVRDDAGKPLRREGFAMDVTEKRAQDEAIFRYKENLQIIFSNTVEEILLLDSDGRIVMFNAALENFITQSTGRKPEIGMFVWDMTVAERREAALDLFMRVRRGESVTVEAIVHLPGNEVVHELRYSPVFIDGKVKYVTIISIDITEKKKKETDLRRSQAHMMAIINHTNDILTLLDDRYAIVMFNQGNRMAFSSTFKTGDIILQHLPVEHRDQFLLSLQRAAKGELIEYEIEYDAAAGHLWYQITIEAVRTDQHLAGYCVTVHDYTAIKRAGISLRESEERFRALIENSEDVVGLMEPAGRMTYVNPGVERVTGYSPEDFLVMNLESIINPENKNDYDRFFADVRNNPNKLISTSFRSRHKNGNWQWMEGTAINMLEVESVRSIVTNFRDVTSRRQSEQERNNLLSQLIERNNDLLQFSFIASHNLRGPVASILGLLNLMGMEQMPEETRRMLGMVVNSASRLDEVIKDLSAILEMRSHEVHAKEWVSTNDTIQSIRQALQSQIDESGAEIMVNTSAMDSFYTIKSYYYSVLYNLISNAIKYRSSKRRPVIDVSTFRTQSVCGIRIQDNGMGIDLEKYGEKIFTLYQRFHLEVEGKGIGLHMVKTQVNALNGSIDIKSLPGQGALFTIRFPNQLP</sequence>
<keyword evidence="4" id="KW-0808">Transferase</keyword>
<feature type="transmembrane region" description="Helical" evidence="7">
    <location>
        <begin position="179"/>
        <end position="198"/>
    </location>
</feature>
<keyword evidence="7" id="KW-0472">Membrane</keyword>
<feature type="transmembrane region" description="Helical" evidence="7">
    <location>
        <begin position="250"/>
        <end position="272"/>
    </location>
</feature>
<evidence type="ECO:0000259" key="8">
    <source>
        <dbReference type="PROSITE" id="PS50109"/>
    </source>
</evidence>
<dbReference type="InterPro" id="IPR036097">
    <property type="entry name" value="HisK_dim/P_sf"/>
</dbReference>
<evidence type="ECO:0000256" key="3">
    <source>
        <dbReference type="ARBA" id="ARBA00022553"/>
    </source>
</evidence>
<dbReference type="InterPro" id="IPR000700">
    <property type="entry name" value="PAS-assoc_C"/>
</dbReference>
<feature type="transmembrane region" description="Helical" evidence="7">
    <location>
        <begin position="12"/>
        <end position="31"/>
    </location>
</feature>
<feature type="transmembrane region" description="Helical" evidence="7">
    <location>
        <begin position="148"/>
        <end position="167"/>
    </location>
</feature>
<comment type="caution">
    <text evidence="11">The sequence shown here is derived from an EMBL/GenBank/DDBJ whole genome shotgun (WGS) entry which is preliminary data.</text>
</comment>
<dbReference type="InterPro" id="IPR003594">
    <property type="entry name" value="HATPase_dom"/>
</dbReference>
<dbReference type="PANTHER" id="PTHR43304">
    <property type="entry name" value="PHYTOCHROME-LIKE PROTEIN CPH1"/>
    <property type="match status" value="1"/>
</dbReference>
<dbReference type="Proteomes" id="UP000613030">
    <property type="component" value="Unassembled WGS sequence"/>
</dbReference>
<dbReference type="PROSITE" id="PS50113">
    <property type="entry name" value="PAC"/>
    <property type="match status" value="1"/>
</dbReference>
<dbReference type="InterPro" id="IPR003661">
    <property type="entry name" value="HisK_dim/P_dom"/>
</dbReference>
<keyword evidence="6" id="KW-0175">Coiled coil</keyword>
<evidence type="ECO:0000256" key="2">
    <source>
        <dbReference type="ARBA" id="ARBA00012438"/>
    </source>
</evidence>
<keyword evidence="3" id="KW-0597">Phosphoprotein</keyword>
<keyword evidence="7" id="KW-1133">Transmembrane helix</keyword>
<dbReference type="PANTHER" id="PTHR43304:SF1">
    <property type="entry name" value="PAC DOMAIN-CONTAINING PROTEIN"/>
    <property type="match status" value="1"/>
</dbReference>
<evidence type="ECO:0000259" key="10">
    <source>
        <dbReference type="PROSITE" id="PS50113"/>
    </source>
</evidence>
<dbReference type="InterPro" id="IPR001610">
    <property type="entry name" value="PAC"/>
</dbReference>
<keyword evidence="7" id="KW-0812">Transmembrane</keyword>
<dbReference type="InterPro" id="IPR000014">
    <property type="entry name" value="PAS"/>
</dbReference>
<dbReference type="Gene3D" id="3.30.565.10">
    <property type="entry name" value="Histidine kinase-like ATPase, C-terminal domain"/>
    <property type="match status" value="1"/>
</dbReference>
<keyword evidence="12" id="KW-1185">Reference proteome</keyword>
<dbReference type="SMART" id="SM00388">
    <property type="entry name" value="HisKA"/>
    <property type="match status" value="1"/>
</dbReference>
<dbReference type="InterPro" id="IPR036890">
    <property type="entry name" value="HATPase_C_sf"/>
</dbReference>
<dbReference type="SUPFAM" id="SSF47384">
    <property type="entry name" value="Homodimeric domain of signal transducing histidine kinase"/>
    <property type="match status" value="1"/>
</dbReference>
<dbReference type="InterPro" id="IPR004358">
    <property type="entry name" value="Sig_transdc_His_kin-like_C"/>
</dbReference>